<dbReference type="InterPro" id="IPR012504">
    <property type="entry name" value="Spore_YabP"/>
</dbReference>
<organism evidence="1 2">
    <name type="scientific">Clostridium kluyveri (strain NBRC 12016)</name>
    <dbReference type="NCBI Taxonomy" id="583346"/>
    <lineage>
        <taxon>Bacteria</taxon>
        <taxon>Bacillati</taxon>
        <taxon>Bacillota</taxon>
        <taxon>Clostridia</taxon>
        <taxon>Eubacteriales</taxon>
        <taxon>Clostridiaceae</taxon>
        <taxon>Clostridium</taxon>
    </lineage>
</organism>
<dbReference type="KEGG" id="ckr:CKR_0134"/>
<reference evidence="2" key="1">
    <citation type="submission" date="2005-09" db="EMBL/GenBank/DDBJ databases">
        <title>Complete genome sequence of Clostridium kluyveri and comparative genomics of Clostridia species.</title>
        <authorList>
            <person name="Inui M."/>
            <person name="Nonaka H."/>
            <person name="Shinoda Y."/>
            <person name="Ikenaga Y."/>
            <person name="Abe M."/>
            <person name="Naito K."/>
            <person name="Vertes A.A."/>
            <person name="Yukawa H."/>
        </authorList>
    </citation>
    <scope>NUCLEOTIDE SEQUENCE [LARGE SCALE GENOMIC DNA]</scope>
    <source>
        <strain evidence="2">NBRC 12016</strain>
    </source>
</reference>
<proteinExistence type="predicted"/>
<accession>B9DY60</accession>
<dbReference type="Gene3D" id="2.60.40.2000">
    <property type="match status" value="1"/>
</dbReference>
<evidence type="ECO:0000313" key="2">
    <source>
        <dbReference type="Proteomes" id="UP000007969"/>
    </source>
</evidence>
<sequence>MWRGCFMEKKEINIEHKKSLLSLESRRKLILTGIIEVVSFNEDQIVLNTNLGTLNIKGKDLKMNKLDVQNGDVVIIGVINACVYTSSEPRKKRQNLISKIFK</sequence>
<gene>
    <name evidence="1" type="ordered locus">CKR_0134</name>
</gene>
<dbReference type="Proteomes" id="UP000007969">
    <property type="component" value="Chromosome"/>
</dbReference>
<dbReference type="Pfam" id="PF07873">
    <property type="entry name" value="YabP"/>
    <property type="match status" value="1"/>
</dbReference>
<dbReference type="AlphaFoldDB" id="B9DY60"/>
<evidence type="ECO:0008006" key="3">
    <source>
        <dbReference type="Google" id="ProtNLM"/>
    </source>
</evidence>
<protein>
    <recommendedName>
        <fullName evidence="3">Sporulation protein YabP</fullName>
    </recommendedName>
</protein>
<dbReference type="PIRSF" id="PIRSF011576">
    <property type="entry name" value="YabP"/>
    <property type="match status" value="1"/>
</dbReference>
<dbReference type="EMBL" id="AP009049">
    <property type="protein sequence ID" value="BAH05185.1"/>
    <property type="molecule type" value="Genomic_DNA"/>
</dbReference>
<dbReference type="GO" id="GO:0030435">
    <property type="term" value="P:sporulation resulting in formation of a cellular spore"/>
    <property type="evidence" value="ECO:0007669"/>
    <property type="project" value="InterPro"/>
</dbReference>
<dbReference type="HOGENOM" id="CLU_168343_3_0_9"/>
<dbReference type="NCBIfam" id="TIGR02892">
    <property type="entry name" value="spore_yabP"/>
    <property type="match status" value="1"/>
</dbReference>
<name>B9DY60_CLOK1</name>
<evidence type="ECO:0000313" key="1">
    <source>
        <dbReference type="EMBL" id="BAH05185.1"/>
    </source>
</evidence>
<dbReference type="InterPro" id="IPR038705">
    <property type="entry name" value="YabP_sf"/>
</dbReference>
<dbReference type="InterPro" id="IPR022476">
    <property type="entry name" value="Spore_YabP/YqfC"/>
</dbReference>